<dbReference type="GO" id="GO:0016747">
    <property type="term" value="F:acyltransferase activity, transferring groups other than amino-acyl groups"/>
    <property type="evidence" value="ECO:0007669"/>
    <property type="project" value="InterPro"/>
</dbReference>
<evidence type="ECO:0000313" key="3">
    <source>
        <dbReference type="Proteomes" id="UP000240357"/>
    </source>
</evidence>
<evidence type="ECO:0000313" key="2">
    <source>
        <dbReference type="EMBL" id="PSR56451.1"/>
    </source>
</evidence>
<gene>
    <name evidence="2" type="ORF">AHMF7605_24615</name>
</gene>
<dbReference type="EMBL" id="PYFT01000001">
    <property type="protein sequence ID" value="PSR56451.1"/>
    <property type="molecule type" value="Genomic_DNA"/>
</dbReference>
<sequence>MIILRDAQFSDHVAIAKLHAASWQQHYRGIMSDYFLDKEVEQDRLNVWHQRLQSPRANQKMLLATLAENIVGFSCFYLNSDPVFGSYIDNLHVAKELQKSGVGALLLKESAKYIKSSADLPNMYLWVYELNKNARAFYDRLGGKNFQTIETENIDKTKAQVCRYIWEDVSSIL</sequence>
<name>A0A2T2YLR2_9BACT</name>
<reference evidence="2 3" key="1">
    <citation type="submission" date="2018-03" db="EMBL/GenBank/DDBJ databases">
        <title>Adhaeribacter sp. HMF7605 Genome sequencing and assembly.</title>
        <authorList>
            <person name="Kang H."/>
            <person name="Kang J."/>
            <person name="Cha I."/>
            <person name="Kim H."/>
            <person name="Joh K."/>
        </authorList>
    </citation>
    <scope>NUCLEOTIDE SEQUENCE [LARGE SCALE GENOMIC DNA]</scope>
    <source>
        <strain evidence="2 3">HMF7605</strain>
    </source>
</reference>
<dbReference type="PROSITE" id="PS51186">
    <property type="entry name" value="GNAT"/>
    <property type="match status" value="1"/>
</dbReference>
<dbReference type="InterPro" id="IPR000182">
    <property type="entry name" value="GNAT_dom"/>
</dbReference>
<protein>
    <submittedName>
        <fullName evidence="2">N-acetyltransferase</fullName>
    </submittedName>
</protein>
<dbReference type="Pfam" id="PF00583">
    <property type="entry name" value="Acetyltransf_1"/>
    <property type="match status" value="1"/>
</dbReference>
<dbReference type="Gene3D" id="3.40.630.30">
    <property type="match status" value="1"/>
</dbReference>
<dbReference type="AlphaFoldDB" id="A0A2T2YLR2"/>
<dbReference type="Proteomes" id="UP000240357">
    <property type="component" value="Unassembled WGS sequence"/>
</dbReference>
<dbReference type="OrthoDB" id="5292888at2"/>
<dbReference type="InterPro" id="IPR016181">
    <property type="entry name" value="Acyl_CoA_acyltransferase"/>
</dbReference>
<accession>A0A2T2YLR2</accession>
<organism evidence="2 3">
    <name type="scientific">Adhaeribacter arboris</name>
    <dbReference type="NCBI Taxonomy" id="2072846"/>
    <lineage>
        <taxon>Bacteria</taxon>
        <taxon>Pseudomonadati</taxon>
        <taxon>Bacteroidota</taxon>
        <taxon>Cytophagia</taxon>
        <taxon>Cytophagales</taxon>
        <taxon>Hymenobacteraceae</taxon>
        <taxon>Adhaeribacter</taxon>
    </lineage>
</organism>
<evidence type="ECO:0000259" key="1">
    <source>
        <dbReference type="PROSITE" id="PS51186"/>
    </source>
</evidence>
<dbReference type="SUPFAM" id="SSF55729">
    <property type="entry name" value="Acyl-CoA N-acyltransferases (Nat)"/>
    <property type="match status" value="1"/>
</dbReference>
<dbReference type="CDD" id="cd04301">
    <property type="entry name" value="NAT_SF"/>
    <property type="match status" value="1"/>
</dbReference>
<keyword evidence="2" id="KW-0808">Transferase</keyword>
<keyword evidence="3" id="KW-1185">Reference proteome</keyword>
<comment type="caution">
    <text evidence="2">The sequence shown here is derived from an EMBL/GenBank/DDBJ whole genome shotgun (WGS) entry which is preliminary data.</text>
</comment>
<proteinExistence type="predicted"/>
<feature type="domain" description="N-acetyltransferase" evidence="1">
    <location>
        <begin position="2"/>
        <end position="173"/>
    </location>
</feature>
<dbReference type="RefSeq" id="WP_106932629.1">
    <property type="nucleotide sequence ID" value="NZ_PYFT01000001.1"/>
</dbReference>